<dbReference type="PROSITE" id="PS51257">
    <property type="entry name" value="PROKAR_LIPOPROTEIN"/>
    <property type="match status" value="1"/>
</dbReference>
<dbReference type="InterPro" id="IPR029046">
    <property type="entry name" value="LolA/LolB/LppX"/>
</dbReference>
<evidence type="ECO:0000256" key="1">
    <source>
        <dbReference type="SAM" id="MobiDB-lite"/>
    </source>
</evidence>
<dbReference type="SUPFAM" id="SSF89392">
    <property type="entry name" value="Prokaryotic lipoproteins and lipoprotein localization factors"/>
    <property type="match status" value="1"/>
</dbReference>
<evidence type="ECO:0000313" key="4">
    <source>
        <dbReference type="Proteomes" id="UP001165590"/>
    </source>
</evidence>
<feature type="region of interest" description="Disordered" evidence="1">
    <location>
        <begin position="24"/>
        <end position="53"/>
    </location>
</feature>
<organism evidence="3 4">
    <name type="scientific">Streptomyces ortus</name>
    <dbReference type="NCBI Taxonomy" id="2867268"/>
    <lineage>
        <taxon>Bacteria</taxon>
        <taxon>Bacillati</taxon>
        <taxon>Actinomycetota</taxon>
        <taxon>Actinomycetes</taxon>
        <taxon>Kitasatosporales</taxon>
        <taxon>Streptomycetaceae</taxon>
        <taxon>Streptomyces</taxon>
    </lineage>
</organism>
<protein>
    <recommendedName>
        <fullName evidence="5">LppX_LprAFG lipoprotein</fullName>
    </recommendedName>
</protein>
<feature type="compositionally biased region" description="Low complexity" evidence="1">
    <location>
        <begin position="37"/>
        <end position="46"/>
    </location>
</feature>
<name>A0ABT3VAS5_9ACTN</name>
<comment type="caution">
    <text evidence="3">The sequence shown here is derived from an EMBL/GenBank/DDBJ whole genome shotgun (WGS) entry which is preliminary data.</text>
</comment>
<feature type="signal peptide" evidence="2">
    <location>
        <begin position="1"/>
        <end position="21"/>
    </location>
</feature>
<dbReference type="InterPro" id="IPR055959">
    <property type="entry name" value="DUF7537"/>
</dbReference>
<gene>
    <name evidence="3" type="ORF">K3769_28445</name>
</gene>
<dbReference type="RefSeq" id="WP_267029123.1">
    <property type="nucleotide sequence ID" value="NZ_JAIFZO010000002.1"/>
</dbReference>
<dbReference type="EMBL" id="JAIFZO010000002">
    <property type="protein sequence ID" value="MCX4236631.1"/>
    <property type="molecule type" value="Genomic_DNA"/>
</dbReference>
<proteinExistence type="predicted"/>
<keyword evidence="4" id="KW-1185">Reference proteome</keyword>
<dbReference type="Pfam" id="PF24381">
    <property type="entry name" value="DUF7537"/>
    <property type="match status" value="1"/>
</dbReference>
<evidence type="ECO:0008006" key="5">
    <source>
        <dbReference type="Google" id="ProtNLM"/>
    </source>
</evidence>
<evidence type="ECO:0000256" key="2">
    <source>
        <dbReference type="SAM" id="SignalP"/>
    </source>
</evidence>
<keyword evidence="2" id="KW-0732">Signal</keyword>
<dbReference type="Proteomes" id="UP001165590">
    <property type="component" value="Unassembled WGS sequence"/>
</dbReference>
<dbReference type="Gene3D" id="2.50.20.20">
    <property type="match status" value="1"/>
</dbReference>
<reference evidence="3" key="1">
    <citation type="journal article" date="2022" name="bioRxiv">
        <title>Discovery and biosynthetic assessment of Streptomyces ortus sp nov. isolated from a deep-sea sponge.</title>
        <authorList>
            <person name="Williams S.E."/>
        </authorList>
    </citation>
    <scope>NUCLEOTIDE SEQUENCE</scope>
    <source>
        <strain evidence="3">A15ISP2-DRY2</strain>
    </source>
</reference>
<evidence type="ECO:0000313" key="3">
    <source>
        <dbReference type="EMBL" id="MCX4236631.1"/>
    </source>
</evidence>
<feature type="chain" id="PRO_5046821860" description="LppX_LprAFG lipoprotein" evidence="2">
    <location>
        <begin position="22"/>
        <end position="288"/>
    </location>
</feature>
<sequence length="288" mass="29830">MAAKRVLGIATVLVLTAGVSACSGGDDGGDGKKDGAKGASSTKGASESQVVRAAHEKTTAADSAKMALATEATAAGKTVTVRGTGVMDLEDGASTMTMTSQGQKIEQRVLDGVVYQKAPAEQRAQLDLPKGKTWMKIDPAKLNGAGGQVNDPAESFGYTKGVSDRDVTKVGTETVDGTRTTHYRVKVAVKDLAKGDRAKADQLEKQLGTSTLPLEMWIDDEGRLRQETIKLTLKPQAGGGQKDQTVTSTTTLKFSDFGTEADVEAPPAADTVDVTKKLADASQAGGTA</sequence>
<accession>A0ABT3VAS5</accession>